<dbReference type="InterPro" id="IPR052337">
    <property type="entry name" value="SAT4-like"/>
</dbReference>
<feature type="transmembrane region" description="Helical" evidence="6">
    <location>
        <begin position="145"/>
        <end position="167"/>
    </location>
</feature>
<dbReference type="InterPro" id="IPR049326">
    <property type="entry name" value="Rhodopsin_dom_fungi"/>
</dbReference>
<name>A0ABR2Y253_9PEZI</name>
<dbReference type="PANTHER" id="PTHR33048">
    <property type="entry name" value="PTH11-LIKE INTEGRAL MEMBRANE PROTEIN (AFU_ORTHOLOGUE AFUA_5G11245)"/>
    <property type="match status" value="1"/>
</dbReference>
<dbReference type="EMBL" id="JARVKM010000008">
    <property type="protein sequence ID" value="KAK9780017.1"/>
    <property type="molecule type" value="Genomic_DNA"/>
</dbReference>
<comment type="subcellular location">
    <subcellularLocation>
        <location evidence="1">Membrane</location>
        <topology evidence="1">Multi-pass membrane protein</topology>
    </subcellularLocation>
</comment>
<gene>
    <name evidence="8" type="ORF">SCAR479_03141</name>
</gene>
<reference evidence="8 9" key="1">
    <citation type="submission" date="2024-02" db="EMBL/GenBank/DDBJ databases">
        <title>First draft genome assembly of two strains of Seiridium cardinale.</title>
        <authorList>
            <person name="Emiliani G."/>
            <person name="Scali E."/>
        </authorList>
    </citation>
    <scope>NUCLEOTIDE SEQUENCE [LARGE SCALE GENOMIC DNA]</scope>
    <source>
        <strain evidence="8 9">BM-138-000479</strain>
    </source>
</reference>
<sequence>MPTISVFGARAVATVPTGAVSVRPGDLSASVIIVGAISLAFTTTAVVLRLWSRARSTSKLDLWWDDWALVATVIFLHAFICLDMAWTSLGLGKHIEAISTTSLLPTIYMSKASILLYTICIWLIKLSALLMYARIFGRSPTFRTILWCSGACVTSWFICTAIVPWFNCTPVRKTLDPFLPGQCFDRMAWFLTSSIINATIDLFILLLPIPMLWRLHMTTS</sequence>
<feature type="transmembrane region" description="Helical" evidence="6">
    <location>
        <begin position="63"/>
        <end position="86"/>
    </location>
</feature>
<comment type="similarity">
    <text evidence="5">Belongs to the SAT4 family.</text>
</comment>
<dbReference type="Pfam" id="PF20684">
    <property type="entry name" value="Fung_rhodopsin"/>
    <property type="match status" value="1"/>
</dbReference>
<evidence type="ECO:0000256" key="6">
    <source>
        <dbReference type="SAM" id="Phobius"/>
    </source>
</evidence>
<evidence type="ECO:0000259" key="7">
    <source>
        <dbReference type="Pfam" id="PF20684"/>
    </source>
</evidence>
<feature type="transmembrane region" description="Helical" evidence="6">
    <location>
        <begin position="187"/>
        <end position="207"/>
    </location>
</feature>
<feature type="transmembrane region" description="Helical" evidence="6">
    <location>
        <begin position="114"/>
        <end position="133"/>
    </location>
</feature>
<keyword evidence="2 6" id="KW-0812">Transmembrane</keyword>
<keyword evidence="9" id="KW-1185">Reference proteome</keyword>
<keyword evidence="4 6" id="KW-0472">Membrane</keyword>
<comment type="caution">
    <text evidence="8">The sequence shown here is derived from an EMBL/GenBank/DDBJ whole genome shotgun (WGS) entry which is preliminary data.</text>
</comment>
<feature type="transmembrane region" description="Helical" evidence="6">
    <location>
        <begin position="29"/>
        <end position="51"/>
    </location>
</feature>
<accession>A0ABR2Y253</accession>
<evidence type="ECO:0000256" key="1">
    <source>
        <dbReference type="ARBA" id="ARBA00004141"/>
    </source>
</evidence>
<evidence type="ECO:0000313" key="8">
    <source>
        <dbReference type="EMBL" id="KAK9780017.1"/>
    </source>
</evidence>
<dbReference type="PANTHER" id="PTHR33048:SF161">
    <property type="entry name" value="INTEGRAL MEMBRANE PROTEIN"/>
    <property type="match status" value="1"/>
</dbReference>
<organism evidence="8 9">
    <name type="scientific">Seiridium cardinale</name>
    <dbReference type="NCBI Taxonomy" id="138064"/>
    <lineage>
        <taxon>Eukaryota</taxon>
        <taxon>Fungi</taxon>
        <taxon>Dikarya</taxon>
        <taxon>Ascomycota</taxon>
        <taxon>Pezizomycotina</taxon>
        <taxon>Sordariomycetes</taxon>
        <taxon>Xylariomycetidae</taxon>
        <taxon>Amphisphaeriales</taxon>
        <taxon>Sporocadaceae</taxon>
        <taxon>Seiridium</taxon>
    </lineage>
</organism>
<evidence type="ECO:0000313" key="9">
    <source>
        <dbReference type="Proteomes" id="UP001465668"/>
    </source>
</evidence>
<evidence type="ECO:0000256" key="5">
    <source>
        <dbReference type="ARBA" id="ARBA00038359"/>
    </source>
</evidence>
<keyword evidence="3 6" id="KW-1133">Transmembrane helix</keyword>
<proteinExistence type="inferred from homology"/>
<protein>
    <submittedName>
        <fullName evidence="8">Integral membrane protein</fullName>
    </submittedName>
</protein>
<feature type="domain" description="Rhodopsin" evidence="7">
    <location>
        <begin position="48"/>
        <end position="219"/>
    </location>
</feature>
<evidence type="ECO:0000256" key="2">
    <source>
        <dbReference type="ARBA" id="ARBA00022692"/>
    </source>
</evidence>
<evidence type="ECO:0000256" key="4">
    <source>
        <dbReference type="ARBA" id="ARBA00023136"/>
    </source>
</evidence>
<dbReference type="Proteomes" id="UP001465668">
    <property type="component" value="Unassembled WGS sequence"/>
</dbReference>
<evidence type="ECO:0000256" key="3">
    <source>
        <dbReference type="ARBA" id="ARBA00022989"/>
    </source>
</evidence>